<protein>
    <submittedName>
        <fullName evidence="1">Uncharacterized protein</fullName>
    </submittedName>
</protein>
<proteinExistence type="predicted"/>
<evidence type="ECO:0000313" key="1">
    <source>
        <dbReference type="EMBL" id="JAD18397.1"/>
    </source>
</evidence>
<dbReference type="EMBL" id="GBRH01279498">
    <property type="protein sequence ID" value="JAD18397.1"/>
    <property type="molecule type" value="Transcribed_RNA"/>
</dbReference>
<accession>A0A0A8Y3L5</accession>
<sequence>MEDDAHCRYQPRRFTHTRRYVQDSRSA</sequence>
<dbReference type="AlphaFoldDB" id="A0A0A8Y3L5"/>
<organism evidence="1">
    <name type="scientific">Arundo donax</name>
    <name type="common">Giant reed</name>
    <name type="synonym">Donax arundinaceus</name>
    <dbReference type="NCBI Taxonomy" id="35708"/>
    <lineage>
        <taxon>Eukaryota</taxon>
        <taxon>Viridiplantae</taxon>
        <taxon>Streptophyta</taxon>
        <taxon>Embryophyta</taxon>
        <taxon>Tracheophyta</taxon>
        <taxon>Spermatophyta</taxon>
        <taxon>Magnoliopsida</taxon>
        <taxon>Liliopsida</taxon>
        <taxon>Poales</taxon>
        <taxon>Poaceae</taxon>
        <taxon>PACMAD clade</taxon>
        <taxon>Arundinoideae</taxon>
        <taxon>Arundineae</taxon>
        <taxon>Arundo</taxon>
    </lineage>
</organism>
<reference evidence="1" key="1">
    <citation type="submission" date="2014-09" db="EMBL/GenBank/DDBJ databases">
        <authorList>
            <person name="Magalhaes I.L.F."/>
            <person name="Oliveira U."/>
            <person name="Santos F.R."/>
            <person name="Vidigal T.H.D.A."/>
            <person name="Brescovit A.D."/>
            <person name="Santos A.J."/>
        </authorList>
    </citation>
    <scope>NUCLEOTIDE SEQUENCE</scope>
    <source>
        <tissue evidence="1">Shoot tissue taken approximately 20 cm above the soil surface</tissue>
    </source>
</reference>
<reference evidence="1" key="2">
    <citation type="journal article" date="2015" name="Data Brief">
        <title>Shoot transcriptome of the giant reed, Arundo donax.</title>
        <authorList>
            <person name="Barrero R.A."/>
            <person name="Guerrero F.D."/>
            <person name="Moolhuijzen P."/>
            <person name="Goolsby J.A."/>
            <person name="Tidwell J."/>
            <person name="Bellgard S.E."/>
            <person name="Bellgard M.I."/>
        </authorList>
    </citation>
    <scope>NUCLEOTIDE SEQUENCE</scope>
    <source>
        <tissue evidence="1">Shoot tissue taken approximately 20 cm above the soil surface</tissue>
    </source>
</reference>
<name>A0A0A8Y3L5_ARUDO</name>